<proteinExistence type="predicted"/>
<reference evidence="2 3" key="1">
    <citation type="submission" date="2021-06" db="EMBL/GenBank/DDBJ databases">
        <authorList>
            <person name="Palmer J.M."/>
        </authorList>
    </citation>
    <scope>NUCLEOTIDE SEQUENCE [LARGE SCALE GENOMIC DNA]</scope>
    <source>
        <strain evidence="2 3">AS_MEX2019</strain>
        <tissue evidence="2">Muscle</tissue>
    </source>
</reference>
<evidence type="ECO:0000313" key="3">
    <source>
        <dbReference type="Proteomes" id="UP001469553"/>
    </source>
</evidence>
<dbReference type="EMBL" id="JAHRIP010070967">
    <property type="protein sequence ID" value="MEQ2309097.1"/>
    <property type="molecule type" value="Genomic_DNA"/>
</dbReference>
<protein>
    <recommendedName>
        <fullName evidence="4">Transmembrane protein</fullName>
    </recommendedName>
</protein>
<gene>
    <name evidence="2" type="ORF">AMECASPLE_035119</name>
</gene>
<keyword evidence="3" id="KW-1185">Reference proteome</keyword>
<keyword evidence="1" id="KW-0812">Transmembrane</keyword>
<name>A0ABV0ZTN4_9TELE</name>
<comment type="caution">
    <text evidence="2">The sequence shown here is derived from an EMBL/GenBank/DDBJ whole genome shotgun (WGS) entry which is preliminary data.</text>
</comment>
<feature type="transmembrane region" description="Helical" evidence="1">
    <location>
        <begin position="6"/>
        <end position="28"/>
    </location>
</feature>
<keyword evidence="1" id="KW-1133">Transmembrane helix</keyword>
<organism evidence="2 3">
    <name type="scientific">Ameca splendens</name>
    <dbReference type="NCBI Taxonomy" id="208324"/>
    <lineage>
        <taxon>Eukaryota</taxon>
        <taxon>Metazoa</taxon>
        <taxon>Chordata</taxon>
        <taxon>Craniata</taxon>
        <taxon>Vertebrata</taxon>
        <taxon>Euteleostomi</taxon>
        <taxon>Actinopterygii</taxon>
        <taxon>Neopterygii</taxon>
        <taxon>Teleostei</taxon>
        <taxon>Neoteleostei</taxon>
        <taxon>Acanthomorphata</taxon>
        <taxon>Ovalentaria</taxon>
        <taxon>Atherinomorphae</taxon>
        <taxon>Cyprinodontiformes</taxon>
        <taxon>Goodeidae</taxon>
        <taxon>Ameca</taxon>
    </lineage>
</organism>
<keyword evidence="1" id="KW-0472">Membrane</keyword>
<dbReference type="Proteomes" id="UP001469553">
    <property type="component" value="Unassembled WGS sequence"/>
</dbReference>
<accession>A0ABV0ZTN4</accession>
<evidence type="ECO:0000313" key="2">
    <source>
        <dbReference type="EMBL" id="MEQ2309097.1"/>
    </source>
</evidence>
<evidence type="ECO:0008006" key="4">
    <source>
        <dbReference type="Google" id="ProtNLM"/>
    </source>
</evidence>
<evidence type="ECO:0000256" key="1">
    <source>
        <dbReference type="SAM" id="Phobius"/>
    </source>
</evidence>
<feature type="transmembrane region" description="Helical" evidence="1">
    <location>
        <begin position="59"/>
        <end position="79"/>
    </location>
</feature>
<sequence length="118" mass="13285">MHDMHSKQFFFANILLSFVKVSKLVKVIKRSRKRSRKSLTAETLNIRSMCMKMKRPLKTLFMFCLPLSVSVTLFVPLIGPPPCKARMGAEGSEGRGCSAKCEGDMYRLIGQGNLLTWG</sequence>